<name>A0A9W6BWI1_9CHLO</name>
<dbReference type="EMBL" id="BRXU01000024">
    <property type="protein sequence ID" value="GLC58836.1"/>
    <property type="molecule type" value="Genomic_DNA"/>
</dbReference>
<dbReference type="InterPro" id="IPR057589">
    <property type="entry name" value="GT_PLOD"/>
</dbReference>
<protein>
    <recommendedName>
        <fullName evidence="2">PLOD1-3-like GT domain-containing protein</fullName>
    </recommendedName>
</protein>
<reference evidence="3 4" key="1">
    <citation type="journal article" date="2023" name="Commun. Biol.">
        <title>Reorganization of the ancestral sex-determining regions during the evolution of trioecy in Pleodorina starrii.</title>
        <authorList>
            <person name="Takahashi K."/>
            <person name="Suzuki S."/>
            <person name="Kawai-Toyooka H."/>
            <person name="Yamamoto K."/>
            <person name="Hamaji T."/>
            <person name="Ootsuki R."/>
            <person name="Yamaguchi H."/>
            <person name="Kawachi M."/>
            <person name="Higashiyama T."/>
            <person name="Nozaki H."/>
        </authorList>
    </citation>
    <scope>NUCLEOTIDE SEQUENCE [LARGE SCALE GENOMIC DNA]</scope>
    <source>
        <strain evidence="3 4">NIES-4479</strain>
    </source>
</reference>
<dbReference type="AlphaFoldDB" id="A0A9W6BWI1"/>
<comment type="caution">
    <text evidence="3">The sequence shown here is derived from an EMBL/GenBank/DDBJ whole genome shotgun (WGS) entry which is preliminary data.</text>
</comment>
<dbReference type="Proteomes" id="UP001165080">
    <property type="component" value="Unassembled WGS sequence"/>
</dbReference>
<feature type="compositionally biased region" description="Low complexity" evidence="1">
    <location>
        <begin position="63"/>
        <end position="73"/>
    </location>
</feature>
<evidence type="ECO:0000259" key="2">
    <source>
        <dbReference type="Pfam" id="PF25342"/>
    </source>
</evidence>
<gene>
    <name evidence="3" type="primary">PLEST011279</name>
    <name evidence="3" type="ORF">PLESTB_001406400</name>
</gene>
<sequence>MPGPFGAHVDGQLSGSELLMLGVKRGGLRSLFLLSIWAVGWATASVPLVSSDSHSRHSRRNLQQHQQHQHQQQPEYEVVHFGSAKVAMAPKDDTSTLGEALWSCTQLANTLSAAGGCQQCSFLELGGPGLCALDLAKRLPQLSVNLHPTSRPLADISRGLTGAGQNLQFGGDTSQYGSNNRVVLQVNLRRGGCSASLMEVVQKLLSQDAIHTAAVMLPADPQACARQQLLDLAVAATKQNFSVLWGGFDGVNISSNVHQVFEDETYGRQRPVNLFLARRTGSGSAAAPAPKAPTVHVFVPLRAKLEVARKRLLHQMCRFLVDTAAGSNLTLHVVGLTIAGEHLDYPQAVNVQKILILRYALSQPSVAPTDVVAILDASDMATQLSSEALLASFMAAGAPVFHVSTERSIYPPAIHDYAHLYEQLNPTIQLPNKYINSGCMIGRALVMSKYFSDAADFLMNTATNASWLPPQTLAVFLQRRSDQGILSLTYLMGNHYGLSLDYKSQFCISLACQSQNLVLTCPRIAYNLTAAAPAFLHGNGVNGKQQLEDHRDAIVGKGYLPQPSLQLLVDGKLTRYGDFCGDLSKQALDFSGLEMAGPCKIPYTHVERTFPPGCTAAPRGASGSASGSGSGIAG</sequence>
<evidence type="ECO:0000256" key="1">
    <source>
        <dbReference type="SAM" id="MobiDB-lite"/>
    </source>
</evidence>
<evidence type="ECO:0000313" key="4">
    <source>
        <dbReference type="Proteomes" id="UP001165080"/>
    </source>
</evidence>
<accession>A0A9W6BWI1</accession>
<evidence type="ECO:0000313" key="3">
    <source>
        <dbReference type="EMBL" id="GLC58836.1"/>
    </source>
</evidence>
<proteinExistence type="predicted"/>
<keyword evidence="4" id="KW-1185">Reference proteome</keyword>
<dbReference type="Pfam" id="PF25342">
    <property type="entry name" value="GT_PLOD"/>
    <property type="match status" value="1"/>
</dbReference>
<organism evidence="3 4">
    <name type="scientific">Pleodorina starrii</name>
    <dbReference type="NCBI Taxonomy" id="330485"/>
    <lineage>
        <taxon>Eukaryota</taxon>
        <taxon>Viridiplantae</taxon>
        <taxon>Chlorophyta</taxon>
        <taxon>core chlorophytes</taxon>
        <taxon>Chlorophyceae</taxon>
        <taxon>CS clade</taxon>
        <taxon>Chlamydomonadales</taxon>
        <taxon>Volvocaceae</taxon>
        <taxon>Pleodorina</taxon>
    </lineage>
</organism>
<dbReference type="CDD" id="cd22997">
    <property type="entry name" value="GT_LH"/>
    <property type="match status" value="1"/>
</dbReference>
<feature type="domain" description="PLOD1-3-like GT" evidence="2">
    <location>
        <begin position="321"/>
        <end position="449"/>
    </location>
</feature>
<feature type="region of interest" description="Disordered" evidence="1">
    <location>
        <begin position="52"/>
        <end position="74"/>
    </location>
</feature>